<dbReference type="InterPro" id="IPR004500">
    <property type="entry name" value="Pro-tRNA-synth_IIa_bac-type"/>
</dbReference>
<dbReference type="Gene3D" id="3.40.50.800">
    <property type="entry name" value="Anticodon-binding domain"/>
    <property type="match status" value="1"/>
</dbReference>
<dbReference type="AlphaFoldDB" id="A0A1V4IX56"/>
<dbReference type="SUPFAM" id="SSF55826">
    <property type="entry name" value="YbaK/ProRS associated domain"/>
    <property type="match status" value="1"/>
</dbReference>
<dbReference type="InterPro" id="IPR007214">
    <property type="entry name" value="YbaK/aa-tRNA-synth-assoc-dom"/>
</dbReference>
<dbReference type="PIRSF" id="PIRSF001535">
    <property type="entry name" value="ProRS_1"/>
    <property type="match status" value="1"/>
</dbReference>
<dbReference type="GO" id="GO:0004827">
    <property type="term" value="F:proline-tRNA ligase activity"/>
    <property type="evidence" value="ECO:0007669"/>
    <property type="project" value="UniProtKB-UniRule"/>
</dbReference>
<evidence type="ECO:0000313" key="15">
    <source>
        <dbReference type="Proteomes" id="UP000190080"/>
    </source>
</evidence>
<dbReference type="NCBIfam" id="NF006625">
    <property type="entry name" value="PRK09194.1"/>
    <property type="match status" value="1"/>
</dbReference>
<evidence type="ECO:0000259" key="13">
    <source>
        <dbReference type="PROSITE" id="PS50862"/>
    </source>
</evidence>
<dbReference type="SUPFAM" id="SSF52954">
    <property type="entry name" value="Class II aaRS ABD-related"/>
    <property type="match status" value="1"/>
</dbReference>
<dbReference type="InterPro" id="IPR002316">
    <property type="entry name" value="Pro-tRNA-ligase_IIa"/>
</dbReference>
<evidence type="ECO:0000256" key="6">
    <source>
        <dbReference type="ARBA" id="ARBA00022840"/>
    </source>
</evidence>
<dbReference type="Pfam" id="PF00587">
    <property type="entry name" value="tRNA-synt_2b"/>
    <property type="match status" value="1"/>
</dbReference>
<dbReference type="InterPro" id="IPR004154">
    <property type="entry name" value="Anticodon-bd"/>
</dbReference>
<reference evidence="14 15" key="1">
    <citation type="submission" date="2017-03" db="EMBL/GenBank/DDBJ databases">
        <title>Genome sequence of Clostridium oryzae DSM 28571.</title>
        <authorList>
            <person name="Poehlein A."/>
            <person name="Daniel R."/>
        </authorList>
    </citation>
    <scope>NUCLEOTIDE SEQUENCE [LARGE SCALE GENOMIC DNA]</scope>
    <source>
        <strain evidence="14 15">DSM 28571</strain>
    </source>
</reference>
<dbReference type="PANTHER" id="PTHR42753">
    <property type="entry name" value="MITOCHONDRIAL RIBOSOME PROTEIN L39/PROLYL-TRNA LIGASE FAMILY MEMBER"/>
    <property type="match status" value="1"/>
</dbReference>
<dbReference type="FunFam" id="3.30.930.10:FF:000065">
    <property type="entry name" value="Proline--tRNA ligase"/>
    <property type="match status" value="1"/>
</dbReference>
<evidence type="ECO:0000256" key="5">
    <source>
        <dbReference type="ARBA" id="ARBA00022741"/>
    </source>
</evidence>
<comment type="subunit">
    <text evidence="2 12">Homodimer.</text>
</comment>
<dbReference type="InterPro" id="IPR044140">
    <property type="entry name" value="ProRS_anticodon_short"/>
</dbReference>
<dbReference type="GO" id="GO:0006433">
    <property type="term" value="P:prolyl-tRNA aminoacylation"/>
    <property type="evidence" value="ECO:0007669"/>
    <property type="project" value="UniProtKB-UniRule"/>
</dbReference>
<dbReference type="FunFam" id="3.40.50.800:FF:000011">
    <property type="entry name" value="Proline--tRNA ligase"/>
    <property type="match status" value="1"/>
</dbReference>
<dbReference type="HAMAP" id="MF_01569">
    <property type="entry name" value="Pro_tRNA_synth_type1"/>
    <property type="match status" value="1"/>
</dbReference>
<dbReference type="InterPro" id="IPR050062">
    <property type="entry name" value="Pro-tRNA_synthetase"/>
</dbReference>
<keyword evidence="8 12" id="KW-0030">Aminoacyl-tRNA synthetase</keyword>
<protein>
    <recommendedName>
        <fullName evidence="12">Proline--tRNA ligase</fullName>
        <ecNumber evidence="12">6.1.1.15</ecNumber>
    </recommendedName>
    <alternativeName>
        <fullName evidence="12">Prolyl-tRNA synthetase</fullName>
        <shortName evidence="12">ProRS</shortName>
    </alternativeName>
</protein>
<comment type="function">
    <text evidence="10 12">Catalyzes the attachment of proline to tRNA(Pro) in a two-step reaction: proline is first activated by ATP to form Pro-AMP and then transferred to the acceptor end of tRNA(Pro). As ProRS can inadvertently accommodate and process non-cognate amino acids such as alanine and cysteine, to avoid such errors it has two additional distinct editing activities against alanine. One activity is designated as 'pretransfer' editing and involves the tRNA(Pro)-independent hydrolysis of activated Ala-AMP. The other activity is designated 'posttransfer' editing and involves deacylation of mischarged Ala-tRNA(Pro). The misacylated Cys-tRNA(Pro) is not edited by ProRS.</text>
</comment>
<keyword evidence="4 12" id="KW-0436">Ligase</keyword>
<evidence type="ECO:0000256" key="10">
    <source>
        <dbReference type="ARBA" id="ARBA00053664"/>
    </source>
</evidence>
<dbReference type="Proteomes" id="UP000190080">
    <property type="component" value="Unassembled WGS sequence"/>
</dbReference>
<dbReference type="PANTHER" id="PTHR42753:SF2">
    <property type="entry name" value="PROLINE--TRNA LIGASE"/>
    <property type="match status" value="1"/>
</dbReference>
<dbReference type="FunFam" id="3.30.930.10:FF:000066">
    <property type="entry name" value="Proline--tRNA ligase"/>
    <property type="match status" value="1"/>
</dbReference>
<dbReference type="PROSITE" id="PS50862">
    <property type="entry name" value="AA_TRNA_LIGASE_II"/>
    <property type="match status" value="1"/>
</dbReference>
<evidence type="ECO:0000256" key="7">
    <source>
        <dbReference type="ARBA" id="ARBA00022917"/>
    </source>
</evidence>
<dbReference type="CDD" id="cd00861">
    <property type="entry name" value="ProRS_anticodon_short"/>
    <property type="match status" value="1"/>
</dbReference>
<evidence type="ECO:0000256" key="3">
    <source>
        <dbReference type="ARBA" id="ARBA00022490"/>
    </source>
</evidence>
<evidence type="ECO:0000256" key="12">
    <source>
        <dbReference type="HAMAP-Rule" id="MF_01569"/>
    </source>
</evidence>
<evidence type="ECO:0000256" key="9">
    <source>
        <dbReference type="ARBA" id="ARBA00047671"/>
    </source>
</evidence>
<keyword evidence="5 12" id="KW-0547">Nucleotide-binding</keyword>
<evidence type="ECO:0000256" key="11">
    <source>
        <dbReference type="ARBA" id="ARBA00060755"/>
    </source>
</evidence>
<keyword evidence="3 12" id="KW-0963">Cytoplasm</keyword>
<dbReference type="Pfam" id="PF03129">
    <property type="entry name" value="HGTP_anticodon"/>
    <property type="match status" value="1"/>
</dbReference>
<dbReference type="GO" id="GO:0002161">
    <property type="term" value="F:aminoacyl-tRNA deacylase activity"/>
    <property type="evidence" value="ECO:0007669"/>
    <property type="project" value="InterPro"/>
</dbReference>
<evidence type="ECO:0000256" key="4">
    <source>
        <dbReference type="ARBA" id="ARBA00022598"/>
    </source>
</evidence>
<dbReference type="EMBL" id="MZGV01000004">
    <property type="protein sequence ID" value="OPJ64473.1"/>
    <property type="molecule type" value="Genomic_DNA"/>
</dbReference>
<dbReference type="Pfam" id="PF04073">
    <property type="entry name" value="tRNA_edit"/>
    <property type="match status" value="1"/>
</dbReference>
<dbReference type="SUPFAM" id="SSF55681">
    <property type="entry name" value="Class II aaRS and biotin synthetases"/>
    <property type="match status" value="1"/>
</dbReference>
<dbReference type="Gene3D" id="3.30.930.10">
    <property type="entry name" value="Bira Bifunctional Protein, Domain 2"/>
    <property type="match status" value="2"/>
</dbReference>
<dbReference type="GO" id="GO:0005524">
    <property type="term" value="F:ATP binding"/>
    <property type="evidence" value="ECO:0007669"/>
    <property type="project" value="UniProtKB-UniRule"/>
</dbReference>
<accession>A0A1V4IX56</accession>
<name>A0A1V4IX56_9CLOT</name>
<dbReference type="InterPro" id="IPR002314">
    <property type="entry name" value="aa-tRNA-synt_IIb"/>
</dbReference>
<dbReference type="CDD" id="cd00779">
    <property type="entry name" value="ProRS_core_prok"/>
    <property type="match status" value="1"/>
</dbReference>
<sequence>MFVINKDSFLLNVMTTLYKEDIIMYMSKMFIPTLREAPNDADIASHKLMIRAGLVRNLVSGVYNYLPLGIRVIENIKAIIREELDNKDAQEILCSALQPKELWEESGRWSDYGKEMFRLKDRNEREFCLGPTHEEIFTNIVRKEITSYKQLPINLYQIQTKYRDERRPRFGLLRTREFVMKDAYSFDRDEAGLDKSYKDMYDAYSRIFDRCALEWKAVLADTGAIGGTGSHQFMALSDIGESDILYCTNCDYAADREKAEFMLDTADDAEAEKPFEKIHTPNFATIEEVGKFLNEPTNKIVKSVVVRVGDRIILALIRGDRELNIVKLCNALGTIEEYIQMASESDIEAIGSVPGYIGPIGLKNAEILVDSELTHLKNFYTGANEKDYHLKNVNYGRDFTGKVVDLASASEGDKCPVCGKPMKMERGIEVGQVFKLGTKYSKPMQCNYLDENGKSNPMLMGCYGIGVTRILSAIIEQHHDDNGIIWPMSVAPYKVIVVPVNVKNEEQLNAAKQIYETIKQNGIDAILDDRDERAGVKFKDADLIGIPLRITVGKKIGEGIVEFKKRNESKINEISTDSLLEQVNKAIALN</sequence>
<organism evidence="14 15">
    <name type="scientific">Clostridium oryzae</name>
    <dbReference type="NCBI Taxonomy" id="1450648"/>
    <lineage>
        <taxon>Bacteria</taxon>
        <taxon>Bacillati</taxon>
        <taxon>Bacillota</taxon>
        <taxon>Clostridia</taxon>
        <taxon>Eubacteriales</taxon>
        <taxon>Clostridiaceae</taxon>
        <taxon>Clostridium</taxon>
    </lineage>
</organism>
<dbReference type="GO" id="GO:0016740">
    <property type="term" value="F:transferase activity"/>
    <property type="evidence" value="ECO:0007669"/>
    <property type="project" value="UniProtKB-ARBA"/>
</dbReference>
<dbReference type="STRING" id="1450648.CLORY_06670"/>
<comment type="caution">
    <text evidence="14">The sequence shown here is derived from an EMBL/GenBank/DDBJ whole genome shotgun (WGS) entry which is preliminary data.</text>
</comment>
<proteinExistence type="inferred from homology"/>
<comment type="similarity">
    <text evidence="11 12">Belongs to the class-II aminoacyl-tRNA synthetase family. ProS type 1 subfamily.</text>
</comment>
<dbReference type="NCBIfam" id="TIGR00409">
    <property type="entry name" value="proS_fam_II"/>
    <property type="match status" value="1"/>
</dbReference>
<feature type="domain" description="Aminoacyl-transfer RNA synthetases class-II family profile" evidence="13">
    <location>
        <begin position="61"/>
        <end position="487"/>
    </location>
</feature>
<dbReference type="InterPro" id="IPR023717">
    <property type="entry name" value="Pro-tRNA-Synthase_IIa_type1"/>
</dbReference>
<dbReference type="CDD" id="cd04334">
    <property type="entry name" value="ProRS-INS"/>
    <property type="match status" value="1"/>
</dbReference>
<evidence type="ECO:0000256" key="2">
    <source>
        <dbReference type="ARBA" id="ARBA00011738"/>
    </source>
</evidence>
<dbReference type="GO" id="GO:0140096">
    <property type="term" value="F:catalytic activity, acting on a protein"/>
    <property type="evidence" value="ECO:0007669"/>
    <property type="project" value="UniProtKB-ARBA"/>
</dbReference>
<dbReference type="GO" id="GO:0005829">
    <property type="term" value="C:cytosol"/>
    <property type="evidence" value="ECO:0007669"/>
    <property type="project" value="TreeGrafter"/>
</dbReference>
<evidence type="ECO:0000313" key="14">
    <source>
        <dbReference type="EMBL" id="OPJ64473.1"/>
    </source>
</evidence>
<comment type="catalytic activity">
    <reaction evidence="9 12">
        <text>tRNA(Pro) + L-proline + ATP = L-prolyl-tRNA(Pro) + AMP + diphosphate</text>
        <dbReference type="Rhea" id="RHEA:14305"/>
        <dbReference type="Rhea" id="RHEA-COMP:9700"/>
        <dbReference type="Rhea" id="RHEA-COMP:9702"/>
        <dbReference type="ChEBI" id="CHEBI:30616"/>
        <dbReference type="ChEBI" id="CHEBI:33019"/>
        <dbReference type="ChEBI" id="CHEBI:60039"/>
        <dbReference type="ChEBI" id="CHEBI:78442"/>
        <dbReference type="ChEBI" id="CHEBI:78532"/>
        <dbReference type="ChEBI" id="CHEBI:456215"/>
        <dbReference type="EC" id="6.1.1.15"/>
    </reaction>
</comment>
<dbReference type="InterPro" id="IPR006195">
    <property type="entry name" value="aa-tRNA-synth_II"/>
</dbReference>
<keyword evidence="15" id="KW-1185">Reference proteome</keyword>
<comment type="domain">
    <text evidence="12">Consists of three domains: the N-terminal catalytic domain, the editing domain and the C-terminal anticodon-binding domain.</text>
</comment>
<gene>
    <name evidence="14" type="primary">proS_1</name>
    <name evidence="12" type="synonym">proS</name>
    <name evidence="14" type="ORF">CLORY_06670</name>
</gene>
<dbReference type="InterPro" id="IPR036754">
    <property type="entry name" value="YbaK/aa-tRNA-synt-asso_dom_sf"/>
</dbReference>
<keyword evidence="7 12" id="KW-0648">Protein biosynthesis</keyword>
<dbReference type="PRINTS" id="PR01046">
    <property type="entry name" value="TRNASYNTHPRO"/>
</dbReference>
<dbReference type="EC" id="6.1.1.15" evidence="12"/>
<dbReference type="InterPro" id="IPR033730">
    <property type="entry name" value="ProRS_core_prok"/>
</dbReference>
<dbReference type="InterPro" id="IPR036621">
    <property type="entry name" value="Anticodon-bd_dom_sf"/>
</dbReference>
<evidence type="ECO:0000256" key="8">
    <source>
        <dbReference type="ARBA" id="ARBA00023146"/>
    </source>
</evidence>
<dbReference type="InterPro" id="IPR045864">
    <property type="entry name" value="aa-tRNA-synth_II/BPL/LPL"/>
</dbReference>
<keyword evidence="6 12" id="KW-0067">ATP-binding</keyword>
<evidence type="ECO:0000256" key="1">
    <source>
        <dbReference type="ARBA" id="ARBA00004496"/>
    </source>
</evidence>
<comment type="subcellular location">
    <subcellularLocation>
        <location evidence="1 12">Cytoplasm</location>
    </subcellularLocation>
</comment>